<keyword evidence="2 6" id="KW-0732">Signal</keyword>
<name>A0AA95MNA5_9BACI</name>
<evidence type="ECO:0000256" key="4">
    <source>
        <dbReference type="ARBA" id="ARBA00023139"/>
    </source>
</evidence>
<evidence type="ECO:0000256" key="2">
    <source>
        <dbReference type="ARBA" id="ARBA00022729"/>
    </source>
</evidence>
<dbReference type="Gene3D" id="3.40.190.10">
    <property type="entry name" value="Periplasmic binding protein-like II"/>
    <property type="match status" value="1"/>
</dbReference>
<keyword evidence="3" id="KW-0472">Membrane</keyword>
<evidence type="ECO:0000313" key="7">
    <source>
        <dbReference type="EMBL" id="WHY85075.1"/>
    </source>
</evidence>
<keyword evidence="5" id="KW-0449">Lipoprotein</keyword>
<evidence type="ECO:0000256" key="6">
    <source>
        <dbReference type="SAM" id="SignalP"/>
    </source>
</evidence>
<keyword evidence="4" id="KW-0564">Palmitate</keyword>
<dbReference type="Pfam" id="PF01547">
    <property type="entry name" value="SBP_bac_1"/>
    <property type="match status" value="1"/>
</dbReference>
<proteinExistence type="predicted"/>
<dbReference type="PANTHER" id="PTHR43649">
    <property type="entry name" value="ARABINOSE-BINDING PROTEIN-RELATED"/>
    <property type="match status" value="1"/>
</dbReference>
<dbReference type="Proteomes" id="UP001178288">
    <property type="component" value="Chromosome"/>
</dbReference>
<dbReference type="PROSITE" id="PS51257">
    <property type="entry name" value="PROKAR_LIPOPROTEIN"/>
    <property type="match status" value="1"/>
</dbReference>
<sequence>MYKKLLKTVAATSMAASLLLAGCSKDTKDANAGAKEKKDDPNEKVTLTFWDENAGPQRTPIWEELIKRFHDKNPNITVEYVGLPKDSAKQKYDAAIAANDTPDVASVQTSWLPEFSLREALLPLDSYFDKWEDKEKINKGSLDFNKKIVADNKLYGIPYTQNLDILWVRPDWFKEANVQIPENWDDFFGAVEKLADKDKNRYGYTIRGGAGGSFQLQRMMYAYSGINDYIKDGKSTINDPKHAEFLKKYFALYKKFTPQSDITNDYKAMIAGFDTGAVAMVQHNIGSFGEHSKALQPDQFQAIPLPKTADGKYVAEGGNTIGISVFKGTKHPDAAWKLASFLNSKDSQSYWNQQVGQIPTNSEVLGEDWIKESPHIQTAFKVYDDKDTVLYQPPFYLPEYRSILDTVVDPGTQAVLSGKMTIEEFLNEWAQAMEKAQAQYDEHFKK</sequence>
<dbReference type="EMBL" id="CP126114">
    <property type="protein sequence ID" value="WHY85075.1"/>
    <property type="molecule type" value="Genomic_DNA"/>
</dbReference>
<keyword evidence="8" id="KW-1185">Reference proteome</keyword>
<accession>A0AA95MNA5</accession>
<dbReference type="InterPro" id="IPR050490">
    <property type="entry name" value="Bact_solute-bd_prot1"/>
</dbReference>
<dbReference type="PANTHER" id="PTHR43649:SF33">
    <property type="entry name" value="POLYGALACTURONAN_RHAMNOGALACTURONAN-BINDING PROTEIN YTCQ"/>
    <property type="match status" value="1"/>
</dbReference>
<reference evidence="7" key="1">
    <citation type="submission" date="2023-05" db="EMBL/GenBank/DDBJ databases">
        <title>Comparative genomics of Bacillaceae isolates and their secondary metabolite potential.</title>
        <authorList>
            <person name="Song L."/>
            <person name="Nielsen L.J."/>
            <person name="Mohite O."/>
            <person name="Xu X."/>
            <person name="Weber T."/>
            <person name="Kovacs A.T."/>
        </authorList>
    </citation>
    <scope>NUCLEOTIDE SEQUENCE</scope>
    <source>
        <strain evidence="7">XLM17</strain>
    </source>
</reference>
<dbReference type="RefSeq" id="WP_066091053.1">
    <property type="nucleotide sequence ID" value="NZ_CP126114.1"/>
</dbReference>
<dbReference type="SUPFAM" id="SSF53850">
    <property type="entry name" value="Periplasmic binding protein-like II"/>
    <property type="match status" value="1"/>
</dbReference>
<evidence type="ECO:0000313" key="8">
    <source>
        <dbReference type="Proteomes" id="UP001178288"/>
    </source>
</evidence>
<evidence type="ECO:0000256" key="5">
    <source>
        <dbReference type="ARBA" id="ARBA00023288"/>
    </source>
</evidence>
<dbReference type="InterPro" id="IPR006059">
    <property type="entry name" value="SBP"/>
</dbReference>
<dbReference type="AlphaFoldDB" id="A0AA95MNA5"/>
<keyword evidence="1" id="KW-1003">Cell membrane</keyword>
<feature type="signal peptide" evidence="6">
    <location>
        <begin position="1"/>
        <end position="21"/>
    </location>
</feature>
<feature type="chain" id="PRO_5041697784" evidence="6">
    <location>
        <begin position="22"/>
        <end position="446"/>
    </location>
</feature>
<dbReference type="KEGG" id="nnv:QNH39_20860"/>
<evidence type="ECO:0000256" key="1">
    <source>
        <dbReference type="ARBA" id="ARBA00022475"/>
    </source>
</evidence>
<evidence type="ECO:0000256" key="3">
    <source>
        <dbReference type="ARBA" id="ARBA00023136"/>
    </source>
</evidence>
<organism evidence="7 8">
    <name type="scientific">Neobacillus novalis</name>
    <dbReference type="NCBI Taxonomy" id="220687"/>
    <lineage>
        <taxon>Bacteria</taxon>
        <taxon>Bacillati</taxon>
        <taxon>Bacillota</taxon>
        <taxon>Bacilli</taxon>
        <taxon>Bacillales</taxon>
        <taxon>Bacillaceae</taxon>
        <taxon>Neobacillus</taxon>
    </lineage>
</organism>
<protein>
    <submittedName>
        <fullName evidence="7">Sugar ABC transporter substrate-binding protein</fullName>
    </submittedName>
</protein>
<dbReference type="CDD" id="cd13585">
    <property type="entry name" value="PBP2_TMBP_like"/>
    <property type="match status" value="1"/>
</dbReference>
<gene>
    <name evidence="7" type="ORF">QNH39_20860</name>
</gene>